<keyword evidence="3" id="KW-1185">Reference proteome</keyword>
<evidence type="ECO:0000313" key="3">
    <source>
        <dbReference type="Proteomes" id="UP001171606"/>
    </source>
</evidence>
<evidence type="ECO:0000313" key="2">
    <source>
        <dbReference type="EMBL" id="MDN7936486.1"/>
    </source>
</evidence>
<reference evidence="2" key="1">
    <citation type="submission" date="2023-07" db="EMBL/GenBank/DDBJ databases">
        <title>A collection of bacterial strains from the Burkholderia cepacia Research Laboratory and Repository.</title>
        <authorList>
            <person name="Lipuma J."/>
            <person name="Spilker T."/>
            <person name="Caverly L."/>
        </authorList>
    </citation>
    <scope>NUCLEOTIDE SEQUENCE</scope>
    <source>
        <strain evidence="2">AU42020</strain>
    </source>
</reference>
<name>A0ABT8PNQ7_9BURK</name>
<accession>A0ABT8PNQ7</accession>
<evidence type="ECO:0000256" key="1">
    <source>
        <dbReference type="SAM" id="MobiDB-lite"/>
    </source>
</evidence>
<feature type="compositionally biased region" description="Basic and acidic residues" evidence="1">
    <location>
        <begin position="43"/>
        <end position="59"/>
    </location>
</feature>
<feature type="region of interest" description="Disordered" evidence="1">
    <location>
        <begin position="43"/>
        <end position="77"/>
    </location>
</feature>
<protein>
    <submittedName>
        <fullName evidence="2">Uncharacterized protein</fullName>
    </submittedName>
</protein>
<comment type="caution">
    <text evidence="2">The sequence shown here is derived from an EMBL/GenBank/DDBJ whole genome shotgun (WGS) entry which is preliminary data.</text>
</comment>
<sequence length="110" mass="12433">MRHATAHFQEMRASAWGVAGIEIDGDAVMETFEIDKTFVRFQQGDRPDNGIGERYHDSGRTGAMTVAGRAPAPRRAGRGRFCQMNRQYARVRQRMRSRCALGRMTLTRAS</sequence>
<proteinExistence type="predicted"/>
<gene>
    <name evidence="2" type="ORF">QZM52_34975</name>
</gene>
<organism evidence="2 3">
    <name type="scientific">Burkholderia metallica</name>
    <dbReference type="NCBI Taxonomy" id="488729"/>
    <lineage>
        <taxon>Bacteria</taxon>
        <taxon>Pseudomonadati</taxon>
        <taxon>Pseudomonadota</taxon>
        <taxon>Betaproteobacteria</taxon>
        <taxon>Burkholderiales</taxon>
        <taxon>Burkholderiaceae</taxon>
        <taxon>Burkholderia</taxon>
        <taxon>Burkholderia cepacia complex</taxon>
    </lineage>
</organism>
<dbReference type="RefSeq" id="WP_301757612.1">
    <property type="nucleotide sequence ID" value="NZ_JAUJSQ010000027.1"/>
</dbReference>
<dbReference type="Proteomes" id="UP001171606">
    <property type="component" value="Unassembled WGS sequence"/>
</dbReference>
<dbReference type="EMBL" id="JAUJSQ010000027">
    <property type="protein sequence ID" value="MDN7936486.1"/>
    <property type="molecule type" value="Genomic_DNA"/>
</dbReference>